<feature type="region of interest" description="Disordered" evidence="1">
    <location>
        <begin position="78"/>
        <end position="100"/>
    </location>
</feature>
<feature type="chain" id="PRO_5034532979" evidence="2">
    <location>
        <begin position="29"/>
        <end position="100"/>
    </location>
</feature>
<dbReference type="AlphaFoldDB" id="A0A8G2A6V6"/>
<dbReference type="Pfam" id="PF10697">
    <property type="entry name" value="DUF2502"/>
    <property type="match status" value="1"/>
</dbReference>
<gene>
    <name evidence="3" type="ORF">SAMEA2273876_03759</name>
</gene>
<reference evidence="3 4" key="1">
    <citation type="submission" date="2016-05" db="EMBL/GenBank/DDBJ databases">
        <authorList>
            <consortium name="Pathogen Informatics"/>
        </authorList>
    </citation>
    <scope>NUCLEOTIDE SEQUENCE [LARGE SCALE GENOMIC DNA]</scope>
    <source>
        <strain evidence="3 4">2880STDY5682802</strain>
    </source>
</reference>
<dbReference type="EMBL" id="FLAC01000016">
    <property type="protein sequence ID" value="SBM33763.1"/>
    <property type="molecule type" value="Genomic_DNA"/>
</dbReference>
<accession>A0A8G2A6V6</accession>
<comment type="caution">
    <text evidence="3">The sequence shown here is derived from an EMBL/GenBank/DDBJ whole genome shotgun (WGS) entry which is preliminary data.</text>
</comment>
<organism evidence="3 4">
    <name type="scientific">Raoultella planticola</name>
    <name type="common">Klebsiella planticola</name>
    <dbReference type="NCBI Taxonomy" id="575"/>
    <lineage>
        <taxon>Bacteria</taxon>
        <taxon>Pseudomonadati</taxon>
        <taxon>Pseudomonadota</taxon>
        <taxon>Gammaproteobacteria</taxon>
        <taxon>Enterobacterales</taxon>
        <taxon>Enterobacteriaceae</taxon>
        <taxon>Klebsiella/Raoultella group</taxon>
        <taxon>Raoultella</taxon>
    </lineage>
</organism>
<evidence type="ECO:0000256" key="1">
    <source>
        <dbReference type="SAM" id="MobiDB-lite"/>
    </source>
</evidence>
<sequence>MKGKPMSTLKSVILALSMSLVAPAVVHASEITLVPAVKLQIGDRDNYGNYWDGGHWRDHEWWGRHYDWRDNHWRAHDEHRHDHHDDHDRGRGPDRDWRHH</sequence>
<protein>
    <submittedName>
        <fullName evidence="3">Protein of uncharacterized function (DUF2502)</fullName>
    </submittedName>
</protein>
<dbReference type="InterPro" id="IPR019638">
    <property type="entry name" value="DUF2502"/>
</dbReference>
<evidence type="ECO:0000313" key="4">
    <source>
        <dbReference type="Proteomes" id="UP000078124"/>
    </source>
</evidence>
<dbReference type="Proteomes" id="UP000078124">
    <property type="component" value="Unassembled WGS sequence"/>
</dbReference>
<feature type="signal peptide" evidence="2">
    <location>
        <begin position="1"/>
        <end position="28"/>
    </location>
</feature>
<evidence type="ECO:0000313" key="3">
    <source>
        <dbReference type="EMBL" id="SBM33763.1"/>
    </source>
</evidence>
<evidence type="ECO:0000256" key="2">
    <source>
        <dbReference type="SAM" id="SignalP"/>
    </source>
</evidence>
<name>A0A8G2A6V6_RAOPL</name>
<proteinExistence type="predicted"/>
<keyword evidence="2" id="KW-0732">Signal</keyword>